<evidence type="ECO:0000256" key="7">
    <source>
        <dbReference type="ARBA" id="ARBA00023235"/>
    </source>
</evidence>
<dbReference type="InterPro" id="IPR011990">
    <property type="entry name" value="TPR-like_helical_dom_sf"/>
</dbReference>
<accession>Q4N3T7</accession>
<evidence type="ECO:0000259" key="11">
    <source>
        <dbReference type="PROSITE" id="PS50072"/>
    </source>
</evidence>
<feature type="repeat" description="TPR" evidence="9">
    <location>
        <begin position="219"/>
        <end position="252"/>
    </location>
</feature>
<feature type="domain" description="PPIase cyclophilin-type" evidence="11">
    <location>
        <begin position="314"/>
        <end position="459"/>
    </location>
</feature>
<dbReference type="SUPFAM" id="SSF48452">
    <property type="entry name" value="TPR-like"/>
    <property type="match status" value="1"/>
</dbReference>
<evidence type="ECO:0000313" key="13">
    <source>
        <dbReference type="Proteomes" id="UP000001949"/>
    </source>
</evidence>
<sequence length="460" mass="51384">MGGPIDVSGDGGVLKTVLKHSEFDEVPKPGEEVEVHYTGKLDCGTVFDSSYDRNTTFKFVLGEGSVIKGWDVGVGTMKMGEKALLVIQPEYGYGKSGAGDSIPPNAVLHFEIELLNFRVKPKNKWELSIDEKLQASVDVKVDGNNKFSQGNYRGAISMYLEGLEYLSESSEWPDESMKLANVTKLQCYLNLSNCYLKVSEFRDAEKNASEALKLDRNSVKALFRRAVARLNYDLLDGAIEDLNNLLKLDPDNVDGQNYLKLAKQRQSNYNQVDKKRYGSIFSKMTFYDEKRGIRDYNKLPKVFFEVSLGDTTFKMVFALFSDTVPKTAENFRKLCQTDHEFNFKNSKFHRIIKGFMAQGGDFTNGDGTGGKSIYGEKFDDENFTDKHTERGILSMANSGPNTNGSQFFITFAPAPHLDGKHVVFGKVMVGSEYLDDLEKVETGPGDRPVNDVVIINCGSL</sequence>
<dbReference type="AlphaFoldDB" id="Q4N3T7"/>
<dbReference type="InterPro" id="IPR019734">
    <property type="entry name" value="TPR_rpt"/>
</dbReference>
<evidence type="ECO:0000259" key="10">
    <source>
        <dbReference type="PROSITE" id="PS50059"/>
    </source>
</evidence>
<dbReference type="PANTHER" id="PTHR46512:SF9">
    <property type="entry name" value="PEPTIDYLPROLYL ISOMERASE"/>
    <property type="match status" value="1"/>
</dbReference>
<keyword evidence="6 8" id="KW-0697">Rotamase</keyword>
<keyword evidence="3" id="KW-0732">Signal</keyword>
<dbReference type="InterPro" id="IPR001179">
    <property type="entry name" value="PPIase_FKBP_dom"/>
</dbReference>
<dbReference type="InterPro" id="IPR050754">
    <property type="entry name" value="FKBP4/5/8-like"/>
</dbReference>
<dbReference type="InterPro" id="IPR029000">
    <property type="entry name" value="Cyclophilin-like_dom_sf"/>
</dbReference>
<dbReference type="Pfam" id="PF00160">
    <property type="entry name" value="Pro_isomerase"/>
    <property type="match status" value="1"/>
</dbReference>
<comment type="catalytic activity">
    <reaction evidence="1 8">
        <text>[protein]-peptidylproline (omega=180) = [protein]-peptidylproline (omega=0)</text>
        <dbReference type="Rhea" id="RHEA:16237"/>
        <dbReference type="Rhea" id="RHEA-COMP:10747"/>
        <dbReference type="Rhea" id="RHEA-COMP:10748"/>
        <dbReference type="ChEBI" id="CHEBI:83833"/>
        <dbReference type="ChEBI" id="CHEBI:83834"/>
        <dbReference type="EC" id="5.2.1.8"/>
    </reaction>
</comment>
<evidence type="ECO:0000256" key="3">
    <source>
        <dbReference type="ARBA" id="ARBA00022729"/>
    </source>
</evidence>
<dbReference type="Proteomes" id="UP000001949">
    <property type="component" value="Unassembled WGS sequence"/>
</dbReference>
<dbReference type="InParanoid" id="Q4N3T7"/>
<proteinExistence type="predicted"/>
<dbReference type="PANTHER" id="PTHR46512">
    <property type="entry name" value="PEPTIDYLPROLYL ISOMERASE"/>
    <property type="match status" value="1"/>
</dbReference>
<dbReference type="Gene3D" id="2.40.100.10">
    <property type="entry name" value="Cyclophilin-like"/>
    <property type="match status" value="1"/>
</dbReference>
<evidence type="ECO:0000256" key="5">
    <source>
        <dbReference type="ARBA" id="ARBA00022803"/>
    </source>
</evidence>
<dbReference type="SUPFAM" id="SSF54534">
    <property type="entry name" value="FKBP-like"/>
    <property type="match status" value="1"/>
</dbReference>
<dbReference type="EMBL" id="AAGK01000002">
    <property type="protein sequence ID" value="EAN33186.1"/>
    <property type="molecule type" value="Genomic_DNA"/>
</dbReference>
<organism evidence="12 13">
    <name type="scientific">Theileria parva</name>
    <name type="common">East coast fever infection agent</name>
    <dbReference type="NCBI Taxonomy" id="5875"/>
    <lineage>
        <taxon>Eukaryota</taxon>
        <taxon>Sar</taxon>
        <taxon>Alveolata</taxon>
        <taxon>Apicomplexa</taxon>
        <taxon>Aconoidasida</taxon>
        <taxon>Piroplasmida</taxon>
        <taxon>Theileriidae</taxon>
        <taxon>Theileria</taxon>
    </lineage>
</organism>
<comment type="caution">
    <text evidence="12">The sequence shown here is derived from an EMBL/GenBank/DDBJ whole genome shotgun (WGS) entry which is preliminary data.</text>
</comment>
<evidence type="ECO:0000313" key="12">
    <source>
        <dbReference type="EMBL" id="EAN33186.1"/>
    </source>
</evidence>
<evidence type="ECO:0000256" key="4">
    <source>
        <dbReference type="ARBA" id="ARBA00022737"/>
    </source>
</evidence>
<dbReference type="GO" id="GO:0006457">
    <property type="term" value="P:protein folding"/>
    <property type="evidence" value="ECO:0007669"/>
    <property type="project" value="InterPro"/>
</dbReference>
<dbReference type="Gene3D" id="3.10.50.40">
    <property type="match status" value="1"/>
</dbReference>
<evidence type="ECO:0000256" key="1">
    <source>
        <dbReference type="ARBA" id="ARBA00000971"/>
    </source>
</evidence>
<dbReference type="PROSITE" id="PS50059">
    <property type="entry name" value="FKBP_PPIASE"/>
    <property type="match status" value="1"/>
</dbReference>
<dbReference type="PRINTS" id="PR00153">
    <property type="entry name" value="CSAPPISMRASE"/>
</dbReference>
<dbReference type="InterPro" id="IPR046357">
    <property type="entry name" value="PPIase_dom_sf"/>
</dbReference>
<dbReference type="VEuPathDB" id="PiroplasmaDB:TpMuguga_02g00901"/>
<dbReference type="Pfam" id="PF00254">
    <property type="entry name" value="FKBP_C"/>
    <property type="match status" value="1"/>
</dbReference>
<protein>
    <recommendedName>
        <fullName evidence="2 8">peptidylprolyl isomerase</fullName>
        <ecNumber evidence="2 8">5.2.1.8</ecNumber>
    </recommendedName>
</protein>
<dbReference type="EC" id="5.2.1.8" evidence="2 8"/>
<dbReference type="eggNOG" id="KOG0543">
    <property type="taxonomic scope" value="Eukaryota"/>
</dbReference>
<dbReference type="FunFam" id="2.40.100.10:FF:000019">
    <property type="entry name" value="Peptidyl-prolyl cis-trans isomerase"/>
    <property type="match status" value="1"/>
</dbReference>
<evidence type="ECO:0000256" key="9">
    <source>
        <dbReference type="PROSITE-ProRule" id="PRU00339"/>
    </source>
</evidence>
<dbReference type="PROSITE" id="PS50072">
    <property type="entry name" value="CSA_PPIASE_2"/>
    <property type="match status" value="1"/>
</dbReference>
<dbReference type="GeneID" id="3502128"/>
<gene>
    <name evidence="12" type="ordered locus">TP02_0901</name>
</gene>
<dbReference type="InterPro" id="IPR002130">
    <property type="entry name" value="Cyclophilin-type_PPIase_dom"/>
</dbReference>
<keyword evidence="7 8" id="KW-0413">Isomerase</keyword>
<keyword evidence="4" id="KW-0677">Repeat</keyword>
<dbReference type="STRING" id="5875.Q4N3T7"/>
<dbReference type="FunCoup" id="Q4N3T7">
    <property type="interactions" value="230"/>
</dbReference>
<feature type="repeat" description="TPR" evidence="9">
    <location>
        <begin position="185"/>
        <end position="218"/>
    </location>
</feature>
<evidence type="ECO:0000256" key="6">
    <source>
        <dbReference type="ARBA" id="ARBA00023110"/>
    </source>
</evidence>
<dbReference type="GO" id="GO:0003755">
    <property type="term" value="F:peptidyl-prolyl cis-trans isomerase activity"/>
    <property type="evidence" value="ECO:0007669"/>
    <property type="project" value="UniProtKB-KW"/>
</dbReference>
<dbReference type="PROSITE" id="PS00170">
    <property type="entry name" value="CSA_PPIASE_1"/>
    <property type="match status" value="1"/>
</dbReference>
<keyword evidence="13" id="KW-1185">Reference proteome</keyword>
<dbReference type="SMART" id="SM00028">
    <property type="entry name" value="TPR"/>
    <property type="match status" value="3"/>
</dbReference>
<feature type="domain" description="PPIase FKBP-type" evidence="10">
    <location>
        <begin position="30"/>
        <end position="118"/>
    </location>
</feature>
<dbReference type="FunFam" id="3.10.50.40:FF:000006">
    <property type="entry name" value="Peptidyl-prolyl cis-trans isomerase"/>
    <property type="match status" value="1"/>
</dbReference>
<dbReference type="InterPro" id="IPR020892">
    <property type="entry name" value="Cyclophilin-type_PPIase_CS"/>
</dbReference>
<reference evidence="12 13" key="1">
    <citation type="journal article" date="2005" name="Science">
        <title>Genome sequence of Theileria parva, a bovine pathogen that transforms lymphocytes.</title>
        <authorList>
            <person name="Gardner M.J."/>
            <person name="Bishop R."/>
            <person name="Shah T."/>
            <person name="de Villiers E.P."/>
            <person name="Carlton J.M."/>
            <person name="Hall N."/>
            <person name="Ren Q."/>
            <person name="Paulsen I.T."/>
            <person name="Pain A."/>
            <person name="Berriman M."/>
            <person name="Wilson R.J.M."/>
            <person name="Sato S."/>
            <person name="Ralph S.A."/>
            <person name="Mann D.J."/>
            <person name="Xiong Z."/>
            <person name="Shallom S.J."/>
            <person name="Weidman J."/>
            <person name="Jiang L."/>
            <person name="Lynn J."/>
            <person name="Weaver B."/>
            <person name="Shoaibi A."/>
            <person name="Domingo A.R."/>
            <person name="Wasawo D."/>
            <person name="Crabtree J."/>
            <person name="Wortman J.R."/>
            <person name="Haas B."/>
            <person name="Angiuoli S.V."/>
            <person name="Creasy T.H."/>
            <person name="Lu C."/>
            <person name="Suh B."/>
            <person name="Silva J.C."/>
            <person name="Utterback T.R."/>
            <person name="Feldblyum T.V."/>
            <person name="Pertea M."/>
            <person name="Allen J."/>
            <person name="Nierman W.C."/>
            <person name="Taracha E.L.N."/>
            <person name="Salzberg S.L."/>
            <person name="White O.R."/>
            <person name="Fitzhugh H.A."/>
            <person name="Morzaria S."/>
            <person name="Venter J.C."/>
            <person name="Fraser C.M."/>
            <person name="Nene V."/>
        </authorList>
    </citation>
    <scope>NUCLEOTIDE SEQUENCE [LARGE SCALE GENOMIC DNA]</scope>
    <source>
        <strain evidence="12 13">Muguga</strain>
    </source>
</reference>
<keyword evidence="5 9" id="KW-0802">TPR repeat</keyword>
<name>Q4N3T7_THEPA</name>
<dbReference type="eggNOG" id="KOG0865">
    <property type="taxonomic scope" value="Eukaryota"/>
</dbReference>
<dbReference type="KEGG" id="tpv:TP02_0901"/>
<dbReference type="OMA" id="GPQFNDE"/>
<dbReference type="Gene3D" id="1.25.40.10">
    <property type="entry name" value="Tetratricopeptide repeat domain"/>
    <property type="match status" value="1"/>
</dbReference>
<dbReference type="PROSITE" id="PS50005">
    <property type="entry name" value="TPR"/>
    <property type="match status" value="2"/>
</dbReference>
<evidence type="ECO:0000256" key="8">
    <source>
        <dbReference type="PROSITE-ProRule" id="PRU00277"/>
    </source>
</evidence>
<dbReference type="SUPFAM" id="SSF50891">
    <property type="entry name" value="Cyclophilin-like"/>
    <property type="match status" value="1"/>
</dbReference>
<evidence type="ECO:0000256" key="2">
    <source>
        <dbReference type="ARBA" id="ARBA00013194"/>
    </source>
</evidence>